<organism evidence="4 5">
    <name type="scientific">Inhella crocodyli</name>
    <dbReference type="NCBI Taxonomy" id="2499851"/>
    <lineage>
        <taxon>Bacteria</taxon>
        <taxon>Pseudomonadati</taxon>
        <taxon>Pseudomonadota</taxon>
        <taxon>Betaproteobacteria</taxon>
        <taxon>Burkholderiales</taxon>
        <taxon>Sphaerotilaceae</taxon>
        <taxon>Inhella</taxon>
    </lineage>
</organism>
<dbReference type="OrthoDB" id="4269629at2"/>
<protein>
    <submittedName>
        <fullName evidence="4">S9 family peptidase</fullName>
    </submittedName>
</protein>
<dbReference type="Gene3D" id="2.120.10.30">
    <property type="entry name" value="TolB, C-terminal domain"/>
    <property type="match status" value="1"/>
</dbReference>
<proteinExistence type="predicted"/>
<dbReference type="Gene3D" id="3.40.50.1820">
    <property type="entry name" value="alpha/beta hydrolase"/>
    <property type="match status" value="1"/>
</dbReference>
<keyword evidence="1" id="KW-0378">Hydrolase</keyword>
<keyword evidence="5" id="KW-1185">Reference proteome</keyword>
<sequence length="684" mass="74621">MTRIGRLIGGCAALVLAASVASAQPAAAPTAPPLPPASAFFAYPQVLDAQLSPDGRRLALSTAARTGRAALYVFDLHDSNRITQAASFRDTDITRFEWVNNERLVFSVTDLQAGSGESYRVAPGLFAARFDGSEVRALVSRQGGPSVTSGSARAQALPWSHRLLHVPALSADGPSEEVLLGEHVFDGSDLQAVGPLWQNVRTGRTRSAKVDAPASGVVGWWFNSAGEPLVALALAKDQHTLFHRSAPGAEWQVLAQAPRDRLPFMPLRVEDNGSLYVTQNSGREGLRVVKRYDFSAKRPEVEPLVSAPGFDFSGQLLHGSDADSQGRLVGVRLTTDAETTVWFDPTLKALQAVADAALPGRVNRISCRRCGHPDATVLVRSWSDQHPGELLLYRPATQSWQRVAQVQPGIDPQLSATVKLEHIAARDGRSIPVWITLPPVIPGHAAAPRPAVVLVHGGPWVRGHQWRWEPMAQFLASRGYVVIEPEFRGSAGYGAAHQRAGYKQFGKAMQDDIADALQWAQKQGIASERACIAGASYGGYATLMGLARHPELYRCGAAWVALTDLLLYVEGSWWVDDDISDFGRRVSLIERVGNPKDETERAMLVAMSPIHQAERIQAPVLLAFGEDDRRIPLQHGKRMREALEKAGRTPEWVVYPGEGHGWRLPANRVDFAERLERFLAPHLK</sequence>
<name>A0A437LSK3_9BURK</name>
<keyword evidence="2" id="KW-0732">Signal</keyword>
<evidence type="ECO:0000313" key="5">
    <source>
        <dbReference type="Proteomes" id="UP000288587"/>
    </source>
</evidence>
<dbReference type="PANTHER" id="PTHR42776:SF27">
    <property type="entry name" value="DIPEPTIDYL PEPTIDASE FAMILY MEMBER 6"/>
    <property type="match status" value="1"/>
</dbReference>
<gene>
    <name evidence="4" type="ORF">EOD73_05155</name>
</gene>
<dbReference type="SUPFAM" id="SSF53474">
    <property type="entry name" value="alpha/beta-Hydrolases"/>
    <property type="match status" value="1"/>
</dbReference>
<dbReference type="AlphaFoldDB" id="A0A437LSK3"/>
<comment type="caution">
    <text evidence="4">The sequence shown here is derived from an EMBL/GenBank/DDBJ whole genome shotgun (WGS) entry which is preliminary data.</text>
</comment>
<dbReference type="Pfam" id="PF00326">
    <property type="entry name" value="Peptidase_S9"/>
    <property type="match status" value="1"/>
</dbReference>
<evidence type="ECO:0000313" key="4">
    <source>
        <dbReference type="EMBL" id="RVT88372.1"/>
    </source>
</evidence>
<feature type="domain" description="Peptidase S9 prolyl oligopeptidase catalytic" evidence="3">
    <location>
        <begin position="471"/>
        <end position="683"/>
    </location>
</feature>
<dbReference type="EMBL" id="SACM01000001">
    <property type="protein sequence ID" value="RVT88372.1"/>
    <property type="molecule type" value="Genomic_DNA"/>
</dbReference>
<evidence type="ECO:0000256" key="2">
    <source>
        <dbReference type="SAM" id="SignalP"/>
    </source>
</evidence>
<evidence type="ECO:0000256" key="1">
    <source>
        <dbReference type="ARBA" id="ARBA00022801"/>
    </source>
</evidence>
<dbReference type="InterPro" id="IPR029058">
    <property type="entry name" value="AB_hydrolase_fold"/>
</dbReference>
<dbReference type="InterPro" id="IPR011042">
    <property type="entry name" value="6-blade_b-propeller_TolB-like"/>
</dbReference>
<dbReference type="Proteomes" id="UP000288587">
    <property type="component" value="Unassembled WGS sequence"/>
</dbReference>
<accession>A0A437LSK3</accession>
<dbReference type="SUPFAM" id="SSF82171">
    <property type="entry name" value="DPP6 N-terminal domain-like"/>
    <property type="match status" value="1"/>
</dbReference>
<dbReference type="RefSeq" id="WP_127681482.1">
    <property type="nucleotide sequence ID" value="NZ_SACM01000001.1"/>
</dbReference>
<dbReference type="GO" id="GO:0004252">
    <property type="term" value="F:serine-type endopeptidase activity"/>
    <property type="evidence" value="ECO:0007669"/>
    <property type="project" value="TreeGrafter"/>
</dbReference>
<feature type="signal peptide" evidence="2">
    <location>
        <begin position="1"/>
        <end position="23"/>
    </location>
</feature>
<dbReference type="PANTHER" id="PTHR42776">
    <property type="entry name" value="SERINE PEPTIDASE S9 FAMILY MEMBER"/>
    <property type="match status" value="1"/>
</dbReference>
<evidence type="ECO:0000259" key="3">
    <source>
        <dbReference type="Pfam" id="PF00326"/>
    </source>
</evidence>
<dbReference type="InterPro" id="IPR001375">
    <property type="entry name" value="Peptidase_S9_cat"/>
</dbReference>
<dbReference type="GO" id="GO:0006508">
    <property type="term" value="P:proteolysis"/>
    <property type="evidence" value="ECO:0007669"/>
    <property type="project" value="InterPro"/>
</dbReference>
<reference evidence="4 5" key="1">
    <citation type="submission" date="2019-01" db="EMBL/GenBank/DDBJ databases">
        <authorList>
            <person name="Chen W.-M."/>
        </authorList>
    </citation>
    <scope>NUCLEOTIDE SEQUENCE [LARGE SCALE GENOMIC DNA]</scope>
    <source>
        <strain evidence="4 5">CCP-18</strain>
    </source>
</reference>
<feature type="chain" id="PRO_5019258120" evidence="2">
    <location>
        <begin position="24"/>
        <end position="684"/>
    </location>
</feature>